<dbReference type="Proteomes" id="UP000252419">
    <property type="component" value="Unassembled WGS sequence"/>
</dbReference>
<name>A0A367UGW1_9PROT</name>
<dbReference type="RefSeq" id="WP_114120002.1">
    <property type="nucleotide sequence ID" value="NZ_JPWA01000001.1"/>
</dbReference>
<dbReference type="AlphaFoldDB" id="A0A367UGW1"/>
<evidence type="ECO:0008006" key="3">
    <source>
        <dbReference type="Google" id="ProtNLM"/>
    </source>
</evidence>
<comment type="caution">
    <text evidence="1">The sequence shown here is derived from an EMBL/GenBank/DDBJ whole genome shotgun (WGS) entry which is preliminary data.</text>
</comment>
<keyword evidence="2" id="KW-1185">Reference proteome</keyword>
<dbReference type="InterPro" id="IPR015947">
    <property type="entry name" value="PUA-like_sf"/>
</dbReference>
<dbReference type="Gene3D" id="2.30.130.30">
    <property type="entry name" value="Hypothetical protein"/>
    <property type="match status" value="1"/>
</dbReference>
<dbReference type="EMBL" id="JPWA01000001">
    <property type="protein sequence ID" value="RCK07546.1"/>
    <property type="molecule type" value="Genomic_DNA"/>
</dbReference>
<proteinExistence type="predicted"/>
<evidence type="ECO:0000313" key="2">
    <source>
        <dbReference type="Proteomes" id="UP000252419"/>
    </source>
</evidence>
<dbReference type="SUPFAM" id="SSF88697">
    <property type="entry name" value="PUA domain-like"/>
    <property type="match status" value="1"/>
</dbReference>
<reference evidence="1 2" key="1">
    <citation type="submission" date="2014-07" db="EMBL/GenBank/DDBJ databases">
        <title>Draft genome sequence of Thalassospira xianhensis P-4 (MCCC 1A02616).</title>
        <authorList>
            <person name="Lai Q."/>
            <person name="Shao Z."/>
        </authorList>
    </citation>
    <scope>NUCLEOTIDE SEQUENCE [LARGE SCALE GENOMIC DNA]</scope>
    <source>
        <strain evidence="1 2">MCCC 1A02616</strain>
    </source>
</reference>
<evidence type="ECO:0000313" key="1">
    <source>
        <dbReference type="EMBL" id="RCK07546.1"/>
    </source>
</evidence>
<sequence>MFDTGLIIHQQWLNKIFFEGKTLEMRSRATSRRGRVGLIEGGSGLIMGAATLAGTSGPLGRDEMLALTSRHMIPVDDIVQGKVDKWKYGWELENAVKFRNPVPYTHPHGAVIWVKLPPPVQEAVRKEYFF</sequence>
<accession>A0A367UGW1</accession>
<gene>
    <name evidence="1" type="ORF">TH5_00225</name>
</gene>
<organism evidence="1 2">
    <name type="scientific">Thalassospira xianhensis MCCC 1A02616</name>
    <dbReference type="NCBI Taxonomy" id="1177929"/>
    <lineage>
        <taxon>Bacteria</taxon>
        <taxon>Pseudomonadati</taxon>
        <taxon>Pseudomonadota</taxon>
        <taxon>Alphaproteobacteria</taxon>
        <taxon>Rhodospirillales</taxon>
        <taxon>Thalassospiraceae</taxon>
        <taxon>Thalassospira</taxon>
    </lineage>
</organism>
<protein>
    <recommendedName>
        <fullName evidence="3">ASCH domain-containing protein</fullName>
    </recommendedName>
</protein>